<dbReference type="Pfam" id="PF07683">
    <property type="entry name" value="CobW_C"/>
    <property type="match status" value="1"/>
</dbReference>
<organism evidence="4 5">
    <name type="scientific">Oryzomicrobium terrae</name>
    <dbReference type="NCBI Taxonomy" id="1735038"/>
    <lineage>
        <taxon>Bacteria</taxon>
        <taxon>Pseudomonadati</taxon>
        <taxon>Pseudomonadota</taxon>
        <taxon>Betaproteobacteria</taxon>
        <taxon>Rhodocyclales</taxon>
        <taxon>Rhodocyclaceae</taxon>
        <taxon>Oryzomicrobium</taxon>
    </lineage>
</organism>
<protein>
    <recommendedName>
        <fullName evidence="3">CobW C-terminal domain-containing protein</fullName>
    </recommendedName>
</protein>
<dbReference type="Gene3D" id="3.40.50.300">
    <property type="entry name" value="P-loop containing nucleotide triphosphate hydrolases"/>
    <property type="match status" value="1"/>
</dbReference>
<evidence type="ECO:0000256" key="2">
    <source>
        <dbReference type="SAM" id="MobiDB-lite"/>
    </source>
</evidence>
<gene>
    <name evidence="4" type="ORF">OTERR_15850</name>
</gene>
<dbReference type="InterPro" id="IPR011629">
    <property type="entry name" value="CobW-like_C"/>
</dbReference>
<reference evidence="4 5" key="1">
    <citation type="submission" date="2017-07" db="EMBL/GenBank/DDBJ databases">
        <title>Complete genome sequence of Oryzomicrobium terrae TPP412.</title>
        <authorList>
            <person name="Chiu L.-W."/>
            <person name="Lo K.-J."/>
            <person name="Tsai Y.-M."/>
            <person name="Lin S.-S."/>
            <person name="Kuo C.-H."/>
            <person name="Liu C.-T."/>
        </authorList>
    </citation>
    <scope>NUCLEOTIDE SEQUENCE [LARGE SCALE GENOMIC DNA]</scope>
    <source>
        <strain evidence="4 5">TPP412</strain>
    </source>
</reference>
<dbReference type="SMART" id="SM00833">
    <property type="entry name" value="CobW_C"/>
    <property type="match status" value="1"/>
</dbReference>
<dbReference type="PANTHER" id="PTHR13748">
    <property type="entry name" value="COBW-RELATED"/>
    <property type="match status" value="1"/>
</dbReference>
<accession>A0A5C1E7Y3</accession>
<name>A0A5C1E7Y3_9RHOO</name>
<comment type="function">
    <text evidence="1">Zinc chaperone that directly transfers zinc cofactor to target proteins, thereby activating them. Zinc is transferred from the CXCC motif in the GTPase domain to the zinc binding site in target proteins in a process requiring GTP hydrolysis.</text>
</comment>
<dbReference type="CDD" id="cd03112">
    <property type="entry name" value="CobW-like"/>
    <property type="match status" value="1"/>
</dbReference>
<dbReference type="SUPFAM" id="SSF52540">
    <property type="entry name" value="P-loop containing nucleoside triphosphate hydrolases"/>
    <property type="match status" value="1"/>
</dbReference>
<feature type="region of interest" description="Disordered" evidence="2">
    <location>
        <begin position="216"/>
        <end position="258"/>
    </location>
</feature>
<dbReference type="Pfam" id="PF02492">
    <property type="entry name" value="cobW"/>
    <property type="match status" value="1"/>
</dbReference>
<dbReference type="InterPro" id="IPR051316">
    <property type="entry name" value="Zinc-reg_GTPase_activator"/>
</dbReference>
<evidence type="ECO:0000259" key="3">
    <source>
        <dbReference type="SMART" id="SM00833"/>
    </source>
</evidence>
<dbReference type="GO" id="GO:0005737">
    <property type="term" value="C:cytoplasm"/>
    <property type="evidence" value="ECO:0007669"/>
    <property type="project" value="TreeGrafter"/>
</dbReference>
<dbReference type="EMBL" id="CP022579">
    <property type="protein sequence ID" value="QEL65061.1"/>
    <property type="molecule type" value="Genomic_DNA"/>
</dbReference>
<evidence type="ECO:0000313" key="4">
    <source>
        <dbReference type="EMBL" id="QEL65061.1"/>
    </source>
</evidence>
<sequence length="358" mass="37444">MLFTAAPLGAPPALPPGVSGQAPIPLTVIGGFLGAGKTSLINHLLAAPGGEPLTVLVNDFGALEIDAALIRARSGDTLSLANGCICCSMGGDLVQALLALERRPEAPRRLVVETSGVADPGKVAQIGLLAAGYRLDAVVVVVDAGAFPALLADPRLGDTVARQVKRADLLVVNKADTIGLTEQRALEKILESLAPTAPRLLTREGRVPAQVLLGEATPPVGADDANAPTAPPRPRSGPPGGAGNPGRQRVLAQPPSPRPEPAYFTLSWTYLQPLRPDRARELLDRALPARLLRGKALLNLYGDDRPWLWQRAGGRSRWERLEASPPGLAPGESRVVLISLASAADEAEAKSLLRRLGT</sequence>
<feature type="domain" description="CobW C-terminal" evidence="3">
    <location>
        <begin position="263"/>
        <end position="357"/>
    </location>
</feature>
<evidence type="ECO:0000256" key="1">
    <source>
        <dbReference type="ARBA" id="ARBA00045658"/>
    </source>
</evidence>
<dbReference type="InterPro" id="IPR003495">
    <property type="entry name" value="CobW/HypB/UreG_nucleotide-bd"/>
</dbReference>
<evidence type="ECO:0000313" key="5">
    <source>
        <dbReference type="Proteomes" id="UP000323671"/>
    </source>
</evidence>
<dbReference type="Proteomes" id="UP000323671">
    <property type="component" value="Chromosome"/>
</dbReference>
<dbReference type="PANTHER" id="PTHR13748:SF62">
    <property type="entry name" value="COBW DOMAIN-CONTAINING PROTEIN"/>
    <property type="match status" value="1"/>
</dbReference>
<proteinExistence type="predicted"/>
<dbReference type="RefSeq" id="WP_187775333.1">
    <property type="nucleotide sequence ID" value="NZ_CP022579.1"/>
</dbReference>
<dbReference type="InterPro" id="IPR027417">
    <property type="entry name" value="P-loop_NTPase"/>
</dbReference>
<keyword evidence="5" id="KW-1185">Reference proteome</keyword>
<dbReference type="AlphaFoldDB" id="A0A5C1E7Y3"/>
<dbReference type="KEGG" id="otr:OTERR_15850"/>
<dbReference type="SUPFAM" id="SSF90002">
    <property type="entry name" value="Hypothetical protein YjiA, C-terminal domain"/>
    <property type="match status" value="1"/>
</dbReference>